<dbReference type="AlphaFoldDB" id="A0A0M3I325"/>
<reference evidence="3" key="1">
    <citation type="submission" date="2017-02" db="UniProtKB">
        <authorList>
            <consortium name="WormBaseParasite"/>
        </authorList>
    </citation>
    <scope>IDENTIFICATION</scope>
</reference>
<proteinExistence type="predicted"/>
<accession>A0A0M3I325</accession>
<dbReference type="SMART" id="SM00848">
    <property type="entry name" value="Inhibitor_I29"/>
    <property type="match status" value="1"/>
</dbReference>
<dbReference type="Proteomes" id="UP000036681">
    <property type="component" value="Unplaced"/>
</dbReference>
<organism evidence="2 3">
    <name type="scientific">Ascaris lumbricoides</name>
    <name type="common">Giant roundworm</name>
    <dbReference type="NCBI Taxonomy" id="6252"/>
    <lineage>
        <taxon>Eukaryota</taxon>
        <taxon>Metazoa</taxon>
        <taxon>Ecdysozoa</taxon>
        <taxon>Nematoda</taxon>
        <taxon>Chromadorea</taxon>
        <taxon>Rhabditida</taxon>
        <taxon>Spirurina</taxon>
        <taxon>Ascaridomorpha</taxon>
        <taxon>Ascaridoidea</taxon>
        <taxon>Ascarididae</taxon>
        <taxon>Ascaris</taxon>
    </lineage>
</organism>
<dbReference type="WBParaSite" id="ALUE_0001098701-mRNA-1">
    <property type="protein sequence ID" value="ALUE_0001098701-mRNA-1"/>
    <property type="gene ID" value="ALUE_0001098701"/>
</dbReference>
<keyword evidence="2" id="KW-1185">Reference proteome</keyword>
<dbReference type="InterPro" id="IPR013201">
    <property type="entry name" value="Prot_inhib_I29"/>
</dbReference>
<evidence type="ECO:0000313" key="2">
    <source>
        <dbReference type="Proteomes" id="UP000036681"/>
    </source>
</evidence>
<evidence type="ECO:0000259" key="1">
    <source>
        <dbReference type="SMART" id="SM00848"/>
    </source>
</evidence>
<protein>
    <submittedName>
        <fullName evidence="3">Inhibitor_I29 domain-containing protein</fullName>
    </submittedName>
</protein>
<evidence type="ECO:0000313" key="3">
    <source>
        <dbReference type="WBParaSite" id="ALUE_0001098701-mRNA-1"/>
    </source>
</evidence>
<dbReference type="SUPFAM" id="SSF54001">
    <property type="entry name" value="Cysteine proteinases"/>
    <property type="match status" value="1"/>
</dbReference>
<sequence length="126" mass="14497">MSNTGFTGVMRDYKPLLAVTKSADNDVCHPHYGCSIMAVRCLLTYDRQYSSNDETRLRFRNFVRNMKFIKKAQKGRDNVVFGITRFTDWSEAEMKSVSNKSVSFTDGWLLLLNCLEKRCCENFGGI</sequence>
<dbReference type="Gene3D" id="1.10.287.2250">
    <property type="match status" value="1"/>
</dbReference>
<feature type="domain" description="Cathepsin propeptide inhibitor" evidence="1">
    <location>
        <begin position="42"/>
        <end position="94"/>
    </location>
</feature>
<name>A0A0M3I325_ASCLU</name>
<dbReference type="Pfam" id="PF08246">
    <property type="entry name" value="Inhibitor_I29"/>
    <property type="match status" value="1"/>
</dbReference>
<dbReference type="InterPro" id="IPR038765">
    <property type="entry name" value="Papain-like_cys_pep_sf"/>
</dbReference>